<comment type="similarity">
    <text evidence="3">Belongs to the CobD/CbiB family.</text>
</comment>
<evidence type="ECO:0000256" key="2">
    <source>
        <dbReference type="ARBA" id="ARBA00004953"/>
    </source>
</evidence>
<gene>
    <name evidence="10" type="ORF">JAO78_010295</name>
</gene>
<comment type="subcellular location">
    <subcellularLocation>
        <location evidence="1">Cell membrane</location>
        <topology evidence="1">Multi-pass membrane protein</topology>
    </subcellularLocation>
</comment>
<keyword evidence="5" id="KW-0169">Cobalamin biosynthesis</keyword>
<evidence type="ECO:0000256" key="7">
    <source>
        <dbReference type="ARBA" id="ARBA00022989"/>
    </source>
</evidence>
<evidence type="ECO:0000256" key="9">
    <source>
        <dbReference type="SAM" id="Phobius"/>
    </source>
</evidence>
<comment type="pathway">
    <text evidence="2">Cofactor biosynthesis; adenosylcobalamin biosynthesis.</text>
</comment>
<feature type="transmembrane region" description="Helical" evidence="9">
    <location>
        <begin position="295"/>
        <end position="314"/>
    </location>
</feature>
<evidence type="ECO:0000313" key="11">
    <source>
        <dbReference type="Proteomes" id="UP000633814"/>
    </source>
</evidence>
<reference evidence="10 11" key="1">
    <citation type="submission" date="2021-10" db="EMBL/GenBank/DDBJ databases">
        <title>Alishewanella koreense sp. nov. isolated from seawater of southwestern coast in South Korea and the proposal for the reclassification of Rheinheimera perlucida and Rheinheimera tuosuensis as Arsukibacterium perlucida and Arsukibacterium tuosuensis.</title>
        <authorList>
            <person name="Kim K.H."/>
            <person name="Ruan W."/>
            <person name="Kim K.R."/>
            <person name="Baek J.H."/>
            <person name="Jeon C.O."/>
        </authorList>
    </citation>
    <scope>NUCLEOTIDE SEQUENCE [LARGE SCALE GENOMIC DNA]</scope>
    <source>
        <strain evidence="10 11">16-MA</strain>
    </source>
</reference>
<dbReference type="InterPro" id="IPR004485">
    <property type="entry name" value="Cobalamin_biosynth_CobD/CbiB"/>
</dbReference>
<evidence type="ECO:0000313" key="10">
    <source>
        <dbReference type="EMBL" id="MCB5227201.1"/>
    </source>
</evidence>
<evidence type="ECO:0000256" key="8">
    <source>
        <dbReference type="ARBA" id="ARBA00023136"/>
    </source>
</evidence>
<dbReference type="RefSeq" id="WP_226751259.1">
    <property type="nucleotide sequence ID" value="NZ_JAEINI020000005.1"/>
</dbReference>
<evidence type="ECO:0000256" key="5">
    <source>
        <dbReference type="ARBA" id="ARBA00022573"/>
    </source>
</evidence>
<dbReference type="PANTHER" id="PTHR34308:SF1">
    <property type="entry name" value="COBALAMIN BIOSYNTHESIS PROTEIN CBIB"/>
    <property type="match status" value="1"/>
</dbReference>
<evidence type="ECO:0000256" key="4">
    <source>
        <dbReference type="ARBA" id="ARBA00022475"/>
    </source>
</evidence>
<proteinExistence type="inferred from homology"/>
<feature type="transmembrane region" description="Helical" evidence="9">
    <location>
        <begin position="157"/>
        <end position="178"/>
    </location>
</feature>
<dbReference type="PANTHER" id="PTHR34308">
    <property type="entry name" value="COBALAMIN BIOSYNTHESIS PROTEIN CBIB"/>
    <property type="match status" value="1"/>
</dbReference>
<dbReference type="EMBL" id="JAEINI020000005">
    <property type="protein sequence ID" value="MCB5227201.1"/>
    <property type="molecule type" value="Genomic_DNA"/>
</dbReference>
<keyword evidence="6 9" id="KW-0812">Transmembrane</keyword>
<sequence>MANEFALSLIILVAALLLARLLPIPLIYHPLSFYAAFCRALARKVHPDPTRASSQQRLSGGLALFVAVSIPLALLVGLYLLASWPPLIDVIVLLCCLNWQPYVRQTEKIIISLEKSLFSLAKTQARLLLLRDTAQLSQMGLVKALLESLCLRFSQQIIGIMFWYLLAGAAGVLCYRLSQIASQQWSVKLEQYQHFGQAAAQVQQGLNLLPYWLSTALYWLQRHSRRAPTLLASKGATMPKAKLGLLIRLSQTLQVSLAGPLYYRKQRVDRPRLQQAYEPDIADLRRILRLQQHQFNLLLLCFAAIAGLILFFNLG</sequence>
<keyword evidence="11" id="KW-1185">Reference proteome</keyword>
<accession>A0ABS8C4G1</accession>
<dbReference type="Proteomes" id="UP000633814">
    <property type="component" value="Unassembled WGS sequence"/>
</dbReference>
<evidence type="ECO:0000256" key="1">
    <source>
        <dbReference type="ARBA" id="ARBA00004651"/>
    </source>
</evidence>
<keyword evidence="8 9" id="KW-0472">Membrane</keyword>
<feature type="transmembrane region" description="Helical" evidence="9">
    <location>
        <begin position="6"/>
        <end position="37"/>
    </location>
</feature>
<keyword evidence="7 9" id="KW-1133">Transmembrane helix</keyword>
<evidence type="ECO:0000256" key="6">
    <source>
        <dbReference type="ARBA" id="ARBA00022692"/>
    </source>
</evidence>
<dbReference type="Pfam" id="PF03186">
    <property type="entry name" value="CobD_Cbib"/>
    <property type="match status" value="1"/>
</dbReference>
<feature type="transmembrane region" description="Helical" evidence="9">
    <location>
        <begin position="58"/>
        <end position="82"/>
    </location>
</feature>
<comment type="caution">
    <text evidence="10">The sequence shown here is derived from an EMBL/GenBank/DDBJ whole genome shotgun (WGS) entry which is preliminary data.</text>
</comment>
<evidence type="ECO:0000256" key="3">
    <source>
        <dbReference type="ARBA" id="ARBA00006263"/>
    </source>
</evidence>
<keyword evidence="4" id="KW-1003">Cell membrane</keyword>
<protein>
    <submittedName>
        <fullName evidence="10">Cobalamin biosynthesis protein</fullName>
    </submittedName>
</protein>
<organism evidence="10 11">
    <name type="scientific">Alishewanella maricola</name>
    <dbReference type="NCBI Taxonomy" id="2795740"/>
    <lineage>
        <taxon>Bacteria</taxon>
        <taxon>Pseudomonadati</taxon>
        <taxon>Pseudomonadota</taxon>
        <taxon>Gammaproteobacteria</taxon>
        <taxon>Alteromonadales</taxon>
        <taxon>Alteromonadaceae</taxon>
        <taxon>Alishewanella</taxon>
    </lineage>
</organism>
<name>A0ABS8C4G1_9ALTE</name>